<reference evidence="2 3" key="1">
    <citation type="journal article" date="2001" name="Arch. Virol.">
        <title>Isolation and characterization of an endogenous cytomegalovirus (BaCMV) from baboons.</title>
        <authorList>
            <person name="Blewett E.L."/>
            <person name="White G."/>
            <person name="Saliki J.T."/>
            <person name="Eberle R."/>
        </authorList>
    </citation>
    <scope>NUCLEOTIDE SEQUENCE [LARGE SCALE GENOMIC DNA]</scope>
    <source>
        <strain evidence="2">OCOM4-52</strain>
    </source>
</reference>
<dbReference type="EMBL" id="KR351281">
    <property type="protein sequence ID" value="AKG51575.1"/>
    <property type="molecule type" value="Genomic_DNA"/>
</dbReference>
<evidence type="ECO:0000256" key="1">
    <source>
        <dbReference type="SAM" id="Phobius"/>
    </source>
</evidence>
<keyword evidence="1" id="KW-1133">Transmembrane helix</keyword>
<feature type="transmembrane region" description="Helical" evidence="1">
    <location>
        <begin position="45"/>
        <end position="66"/>
    </location>
</feature>
<reference evidence="2 3" key="2">
    <citation type="journal article" date="2015" name="Genome Announc.">
        <title>Complete Genome Sequences of Mandrillus leucophaeus and Papio ursinus Cytomegaloviruses.</title>
        <authorList>
            <person name="Blewett E.L."/>
            <person name="Sherrod C.J."/>
            <person name="Texier J.R."/>
            <person name="Conrad T.M."/>
            <person name="Dittmer D.P."/>
        </authorList>
    </citation>
    <scope>NUCLEOTIDE SEQUENCE [LARGE SCALE GENOMIC DNA]</scope>
    <source>
        <strain evidence="2">OCOM4-52</strain>
    </source>
</reference>
<proteinExistence type="predicted"/>
<sequence length="67" mass="7255">MKILLYCFGLLSLHCICYASQEVCGAGSPDLVTTSCAISTHHDPSYLAILVSAVFILWMFVVSCVVL</sequence>
<organism evidence="2 3">
    <name type="scientific">Papiine betaherpesvirus 4</name>
    <dbReference type="NCBI Taxonomy" id="2560624"/>
    <lineage>
        <taxon>Viruses</taxon>
        <taxon>Duplodnaviria</taxon>
        <taxon>Heunggongvirae</taxon>
        <taxon>Peploviricota</taxon>
        <taxon>Herviviricetes</taxon>
        <taxon>Herpesvirales</taxon>
        <taxon>Orthoherpesviridae</taxon>
        <taxon>Betaherpesvirinae</taxon>
        <taxon>Cytomegalovirus</taxon>
        <taxon>Cytomegalovirus papiinebeta4</taxon>
    </lineage>
</organism>
<keyword evidence="3" id="KW-1185">Reference proteome</keyword>
<dbReference type="KEGG" id="vg:24284828"/>
<protein>
    <submittedName>
        <fullName evidence="2">UL147A</fullName>
    </submittedName>
</protein>
<name>A0A0F7G993_9BETA</name>
<keyword evidence="1" id="KW-0472">Membrane</keyword>
<accession>A0A0F7G993</accession>
<evidence type="ECO:0000313" key="3">
    <source>
        <dbReference type="Proteomes" id="UP000171701"/>
    </source>
</evidence>
<dbReference type="OrthoDB" id="39722at10239"/>
<evidence type="ECO:0000313" key="2">
    <source>
        <dbReference type="EMBL" id="AKG51575.1"/>
    </source>
</evidence>
<keyword evidence="1" id="KW-0812">Transmembrane</keyword>
<dbReference type="Proteomes" id="UP000171701">
    <property type="component" value="Segment"/>
</dbReference>